<evidence type="ECO:0000313" key="3">
    <source>
        <dbReference type="Proteomes" id="UP000179734"/>
    </source>
</evidence>
<keyword evidence="2" id="KW-0808">Transferase</keyword>
<dbReference type="EMBL" id="MLQM01000037">
    <property type="protein sequence ID" value="OHV04522.1"/>
    <property type="molecule type" value="Genomic_DNA"/>
</dbReference>
<keyword evidence="3" id="KW-1185">Reference proteome</keyword>
<dbReference type="GO" id="GO:0016746">
    <property type="term" value="F:acyltransferase activity"/>
    <property type="evidence" value="ECO:0007669"/>
    <property type="project" value="UniProtKB-KW"/>
</dbReference>
<name>A0A1S1NP30_9MYCO</name>
<protein>
    <submittedName>
        <fullName evidence="2">Acyltransferase</fullName>
    </submittedName>
</protein>
<dbReference type="InterPro" id="IPR023213">
    <property type="entry name" value="CAT-like_dom_sf"/>
</dbReference>
<evidence type="ECO:0000259" key="1">
    <source>
        <dbReference type="Pfam" id="PF00668"/>
    </source>
</evidence>
<sequence length="485" mass="53011">MVIWEAIHDWVDAPGELVTWDPSPATLAEVRNAPVSPVPASYQQAQHLRAYCDYRAQGAEMARLNIPAWNIAGRCDIRAMTHVINAYLRRHDTYHSWFEYKDTGEVVRRTMSNPRDIKLVPTKHGEVTSAEWRDRVLATPDPLQWNCFSFGVIQRADHFTVYVSVDHLHADAMFMAGVFVEIHMMYAVLVSGGAPIPLPDAGSYHDYCVRQHQQVSALTLESPEVRSWIEFAENNDGTLPQFPLPLGDPSIPCPGAMLTVELMDEPQTLRFESACMAGGLRFSAGVFACAALAEHQLTGIETYYVITPTTTRKTSTEFMTTGWFTGVVPITVPVGETFRDTARAAQTSFDSLVGAAHVPFDRVLELAGADAGLRKSQPGVPMLSYLDAGLPPLSPAIISEWQGLNGRVYSDLGAAHQVGMWVNRFGNGTTVTMAFPDNPIAEESVLRYIDAMKAVYLRVADGGGEAPAAEPCAALRAGGLVSSKA</sequence>
<dbReference type="RefSeq" id="WP_071024818.1">
    <property type="nucleotide sequence ID" value="NZ_MLQM01000037.1"/>
</dbReference>
<dbReference type="Pfam" id="PF00668">
    <property type="entry name" value="Condensation"/>
    <property type="match status" value="1"/>
</dbReference>
<proteinExistence type="predicted"/>
<keyword evidence="2" id="KW-0012">Acyltransferase</keyword>
<dbReference type="InterPro" id="IPR001242">
    <property type="entry name" value="Condensation_dom"/>
</dbReference>
<evidence type="ECO:0000313" key="2">
    <source>
        <dbReference type="EMBL" id="OHV04522.1"/>
    </source>
</evidence>
<dbReference type="GO" id="GO:0008610">
    <property type="term" value="P:lipid biosynthetic process"/>
    <property type="evidence" value="ECO:0007669"/>
    <property type="project" value="UniProtKB-ARBA"/>
</dbReference>
<gene>
    <name evidence="2" type="ORF">BKN37_09490</name>
</gene>
<dbReference type="AlphaFoldDB" id="A0A1S1NP30"/>
<feature type="domain" description="Condensation" evidence="1">
    <location>
        <begin position="71"/>
        <end position="364"/>
    </location>
</feature>
<dbReference type="Gene3D" id="3.30.559.10">
    <property type="entry name" value="Chloramphenicol acetyltransferase-like domain"/>
    <property type="match status" value="1"/>
</dbReference>
<dbReference type="Proteomes" id="UP000179734">
    <property type="component" value="Unassembled WGS sequence"/>
</dbReference>
<comment type="caution">
    <text evidence="2">The sequence shown here is derived from an EMBL/GenBank/DDBJ whole genome shotgun (WGS) entry which is preliminary data.</text>
</comment>
<accession>A0A1S1NP30</accession>
<dbReference type="SUPFAM" id="SSF52777">
    <property type="entry name" value="CoA-dependent acyltransferases"/>
    <property type="match status" value="2"/>
</dbReference>
<dbReference type="Gene3D" id="3.30.559.30">
    <property type="entry name" value="Nonribosomal peptide synthetase, condensation domain"/>
    <property type="match status" value="1"/>
</dbReference>
<organism evidence="2 3">
    <name type="scientific">Mycobacterium talmoniae</name>
    <dbReference type="NCBI Taxonomy" id="1858794"/>
    <lineage>
        <taxon>Bacteria</taxon>
        <taxon>Bacillati</taxon>
        <taxon>Actinomycetota</taxon>
        <taxon>Actinomycetes</taxon>
        <taxon>Mycobacteriales</taxon>
        <taxon>Mycobacteriaceae</taxon>
        <taxon>Mycobacterium</taxon>
    </lineage>
</organism>
<reference evidence="2 3" key="1">
    <citation type="submission" date="2016-10" db="EMBL/GenBank/DDBJ databases">
        <title>Genome sequence of Mycobacterium talmonii.</title>
        <authorList>
            <person name="Greninger A.L."/>
            <person name="Elliott B."/>
            <person name="Vasireddy S."/>
            <person name="Vasireddy R."/>
        </authorList>
    </citation>
    <scope>NUCLEOTIDE SEQUENCE [LARGE SCALE GENOMIC DNA]</scope>
    <source>
        <strain evidence="3">NE-TNMC-100812</strain>
    </source>
</reference>